<gene>
    <name evidence="1" type="ORF">AVEN_245807_1</name>
</gene>
<dbReference type="Proteomes" id="UP000499080">
    <property type="component" value="Unassembled WGS sequence"/>
</dbReference>
<accession>A0A4Y2E8A1</accession>
<evidence type="ECO:0000313" key="1">
    <source>
        <dbReference type="EMBL" id="GBM25393.1"/>
    </source>
</evidence>
<comment type="caution">
    <text evidence="1">The sequence shown here is derived from an EMBL/GenBank/DDBJ whole genome shotgun (WGS) entry which is preliminary data.</text>
</comment>
<keyword evidence="2" id="KW-1185">Reference proteome</keyword>
<reference evidence="1 2" key="1">
    <citation type="journal article" date="2019" name="Sci. Rep.">
        <title>Orb-weaving spider Araneus ventricosus genome elucidates the spidroin gene catalogue.</title>
        <authorList>
            <person name="Kono N."/>
            <person name="Nakamura H."/>
            <person name="Ohtoshi R."/>
            <person name="Moran D.A.P."/>
            <person name="Shinohara A."/>
            <person name="Yoshida Y."/>
            <person name="Fujiwara M."/>
            <person name="Mori M."/>
            <person name="Tomita M."/>
            <person name="Arakawa K."/>
        </authorList>
    </citation>
    <scope>NUCLEOTIDE SEQUENCE [LARGE SCALE GENOMIC DNA]</scope>
</reference>
<dbReference type="AlphaFoldDB" id="A0A4Y2E8A1"/>
<sequence length="126" mass="13798">MVVEVFVPSVSIESGIEEIRAQVAVPRLSELRHRFSNGELPVLLQLSDVIKITFCEIRSVVDVLGHPDLCSSRSSVLPSSLHQTQFVFLTLHSSTISAGDVFFKGKNFITLCTSIADHVSINAAIF</sequence>
<proteinExistence type="predicted"/>
<name>A0A4Y2E8A1_ARAVE</name>
<protein>
    <submittedName>
        <fullName evidence="1">Uncharacterized protein</fullName>
    </submittedName>
</protein>
<dbReference type="EMBL" id="BGPR01000537">
    <property type="protein sequence ID" value="GBM25393.1"/>
    <property type="molecule type" value="Genomic_DNA"/>
</dbReference>
<evidence type="ECO:0000313" key="2">
    <source>
        <dbReference type="Proteomes" id="UP000499080"/>
    </source>
</evidence>
<organism evidence="1 2">
    <name type="scientific">Araneus ventricosus</name>
    <name type="common">Orbweaver spider</name>
    <name type="synonym">Epeira ventricosa</name>
    <dbReference type="NCBI Taxonomy" id="182803"/>
    <lineage>
        <taxon>Eukaryota</taxon>
        <taxon>Metazoa</taxon>
        <taxon>Ecdysozoa</taxon>
        <taxon>Arthropoda</taxon>
        <taxon>Chelicerata</taxon>
        <taxon>Arachnida</taxon>
        <taxon>Araneae</taxon>
        <taxon>Araneomorphae</taxon>
        <taxon>Entelegynae</taxon>
        <taxon>Araneoidea</taxon>
        <taxon>Araneidae</taxon>
        <taxon>Araneus</taxon>
    </lineage>
</organism>